<reference evidence="3" key="1">
    <citation type="journal article" date="2023" name="G3 (Bethesda)">
        <title>Whole genome assemblies of Zophobas morio and Tenebrio molitor.</title>
        <authorList>
            <person name="Kaur S."/>
            <person name="Stinson S.A."/>
            <person name="diCenzo G.C."/>
        </authorList>
    </citation>
    <scope>NUCLEOTIDE SEQUENCE</scope>
    <source>
        <strain evidence="3">QUZm001</strain>
    </source>
</reference>
<feature type="domain" description="Ricin B lectin" evidence="2">
    <location>
        <begin position="72"/>
        <end position="152"/>
    </location>
</feature>
<sequence length="174" mass="19553">MGFKSETVCKGLFLQLVMFILCANTDNMVTGSDTCKLKRVWFFQNVINILTIQPLDSGRIVVQPTDYESNSTQYFRIECGSKPGLFYLVHNVTGKVLDIERVSPHHVILASIDESLWQQWSVESTSLRVTNAATMLVLAIEDSNFVPGAGVVVETQSAEITPNQMWIVEDYEDE</sequence>
<protein>
    <recommendedName>
        <fullName evidence="2">Ricin B lectin domain-containing protein</fullName>
    </recommendedName>
</protein>
<comment type="caution">
    <text evidence="3">The sequence shown here is derived from an EMBL/GenBank/DDBJ whole genome shotgun (WGS) entry which is preliminary data.</text>
</comment>
<name>A0AA38MSR0_9CUCU</name>
<evidence type="ECO:0000313" key="4">
    <source>
        <dbReference type="Proteomes" id="UP001168821"/>
    </source>
</evidence>
<evidence type="ECO:0000256" key="1">
    <source>
        <dbReference type="SAM" id="SignalP"/>
    </source>
</evidence>
<organism evidence="3 4">
    <name type="scientific">Zophobas morio</name>
    <dbReference type="NCBI Taxonomy" id="2755281"/>
    <lineage>
        <taxon>Eukaryota</taxon>
        <taxon>Metazoa</taxon>
        <taxon>Ecdysozoa</taxon>
        <taxon>Arthropoda</taxon>
        <taxon>Hexapoda</taxon>
        <taxon>Insecta</taxon>
        <taxon>Pterygota</taxon>
        <taxon>Neoptera</taxon>
        <taxon>Endopterygota</taxon>
        <taxon>Coleoptera</taxon>
        <taxon>Polyphaga</taxon>
        <taxon>Cucujiformia</taxon>
        <taxon>Tenebrionidae</taxon>
        <taxon>Zophobas</taxon>
    </lineage>
</organism>
<accession>A0AA38MSR0</accession>
<dbReference type="Proteomes" id="UP001168821">
    <property type="component" value="Unassembled WGS sequence"/>
</dbReference>
<dbReference type="AlphaFoldDB" id="A0AA38MSR0"/>
<evidence type="ECO:0000313" key="3">
    <source>
        <dbReference type="EMBL" id="KAJ3666112.1"/>
    </source>
</evidence>
<dbReference type="EMBL" id="JALNTZ010000001">
    <property type="protein sequence ID" value="KAJ3666112.1"/>
    <property type="molecule type" value="Genomic_DNA"/>
</dbReference>
<dbReference type="CDD" id="cd00161">
    <property type="entry name" value="beta-trefoil_Ricin-like"/>
    <property type="match status" value="1"/>
</dbReference>
<dbReference type="Pfam" id="PF14200">
    <property type="entry name" value="RicinB_lectin_2"/>
    <property type="match status" value="1"/>
</dbReference>
<gene>
    <name evidence="3" type="ORF">Zmor_001567</name>
</gene>
<dbReference type="PROSITE" id="PS50231">
    <property type="entry name" value="RICIN_B_LECTIN"/>
    <property type="match status" value="1"/>
</dbReference>
<dbReference type="InterPro" id="IPR000772">
    <property type="entry name" value="Ricin_B_lectin"/>
</dbReference>
<dbReference type="Gene3D" id="2.80.10.50">
    <property type="match status" value="1"/>
</dbReference>
<dbReference type="InterPro" id="IPR035992">
    <property type="entry name" value="Ricin_B-like_lectins"/>
</dbReference>
<dbReference type="SUPFAM" id="SSF50370">
    <property type="entry name" value="Ricin B-like lectins"/>
    <property type="match status" value="1"/>
</dbReference>
<proteinExistence type="predicted"/>
<keyword evidence="1" id="KW-0732">Signal</keyword>
<evidence type="ECO:0000259" key="2">
    <source>
        <dbReference type="Pfam" id="PF14200"/>
    </source>
</evidence>
<keyword evidence="4" id="KW-1185">Reference proteome</keyword>
<feature type="signal peptide" evidence="1">
    <location>
        <begin position="1"/>
        <end position="22"/>
    </location>
</feature>
<feature type="chain" id="PRO_5041299435" description="Ricin B lectin domain-containing protein" evidence="1">
    <location>
        <begin position="23"/>
        <end position="174"/>
    </location>
</feature>